<dbReference type="Proteomes" id="UP000632740">
    <property type="component" value="Unassembled WGS sequence"/>
</dbReference>
<dbReference type="InterPro" id="IPR002328">
    <property type="entry name" value="ADH_Zn_CS"/>
</dbReference>
<dbReference type="InterPro" id="IPR013154">
    <property type="entry name" value="ADH-like_N"/>
</dbReference>
<evidence type="ECO:0000256" key="5">
    <source>
        <dbReference type="RuleBase" id="RU361277"/>
    </source>
</evidence>
<evidence type="ECO:0000259" key="6">
    <source>
        <dbReference type="Pfam" id="PF00107"/>
    </source>
</evidence>
<dbReference type="CDD" id="cd08287">
    <property type="entry name" value="FDH_like_ADH3"/>
    <property type="match status" value="1"/>
</dbReference>
<dbReference type="SUPFAM" id="SSF50129">
    <property type="entry name" value="GroES-like"/>
    <property type="match status" value="1"/>
</dbReference>
<dbReference type="GO" id="GO:0016491">
    <property type="term" value="F:oxidoreductase activity"/>
    <property type="evidence" value="ECO:0007669"/>
    <property type="project" value="UniProtKB-KW"/>
</dbReference>
<dbReference type="RefSeq" id="WP_203757010.1">
    <property type="nucleotide sequence ID" value="NZ_BONK01000011.1"/>
</dbReference>
<comment type="cofactor">
    <cofactor evidence="1 5">
        <name>Zn(2+)</name>
        <dbReference type="ChEBI" id="CHEBI:29105"/>
    </cofactor>
</comment>
<evidence type="ECO:0000256" key="2">
    <source>
        <dbReference type="ARBA" id="ARBA00022723"/>
    </source>
</evidence>
<dbReference type="PROSITE" id="PS00059">
    <property type="entry name" value="ADH_ZINC"/>
    <property type="match status" value="1"/>
</dbReference>
<gene>
    <name evidence="8" type="ORF">Cch01nite_30960</name>
</gene>
<dbReference type="Pfam" id="PF08240">
    <property type="entry name" value="ADH_N"/>
    <property type="match status" value="1"/>
</dbReference>
<accession>A0A919U3E6</accession>
<evidence type="ECO:0000313" key="9">
    <source>
        <dbReference type="Proteomes" id="UP000632740"/>
    </source>
</evidence>
<proteinExistence type="inferred from homology"/>
<evidence type="ECO:0000256" key="1">
    <source>
        <dbReference type="ARBA" id="ARBA00001947"/>
    </source>
</evidence>
<dbReference type="InterPro" id="IPR036291">
    <property type="entry name" value="NAD(P)-bd_dom_sf"/>
</dbReference>
<sequence length="357" mass="37229">MRATVIHGERDVRVEDVPDPELLAGGSGRDAVVRVVAACVCGSDLWPYRGVQPVREPRRIGHEFIGVVEQVGDAVERVAVGDAVIAPFYVCDGTCTNCRNGVSTSCQHGGWWGSTTGEGSSADGGQGERVRVPLADGTLAAVPGVDLESDEGRALVPHLLTLSDVMGTGHHAAVQGGVGPGSTVAVVGDGAVGLCAVLAARRLGASRVVAMSRHPQRQEIARTFGATDVVPERGDEGVARLKELFDGVGPDVVLECVGTKESMDQALRSARPGGQVGFVGVPAGGPELPVRTLFDSNVGVRGGVASVRGYIEELLPEVLDGRLRPGVVFDLELPLEEVAEAYAAMDERRATKVLLRP</sequence>
<name>A0A919U3E6_9CELL</name>
<protein>
    <submittedName>
        <fullName evidence="8">IMP dehydrogenase</fullName>
    </submittedName>
</protein>
<dbReference type="InterPro" id="IPR013149">
    <property type="entry name" value="ADH-like_C"/>
</dbReference>
<dbReference type="PANTHER" id="PTHR42813:SF2">
    <property type="entry name" value="DEHYDROGENASE, ZINC-CONTAINING, PUTATIVE (AFU_ORTHOLOGUE AFUA_2G02810)-RELATED"/>
    <property type="match status" value="1"/>
</dbReference>
<feature type="domain" description="Alcohol dehydrogenase-like N-terminal" evidence="7">
    <location>
        <begin position="30"/>
        <end position="134"/>
    </location>
</feature>
<evidence type="ECO:0000256" key="3">
    <source>
        <dbReference type="ARBA" id="ARBA00022833"/>
    </source>
</evidence>
<keyword evidence="2 5" id="KW-0479">Metal-binding</keyword>
<dbReference type="GO" id="GO:0008270">
    <property type="term" value="F:zinc ion binding"/>
    <property type="evidence" value="ECO:0007669"/>
    <property type="project" value="InterPro"/>
</dbReference>
<dbReference type="Gene3D" id="3.90.180.10">
    <property type="entry name" value="Medium-chain alcohol dehydrogenases, catalytic domain"/>
    <property type="match status" value="1"/>
</dbReference>
<evidence type="ECO:0000256" key="4">
    <source>
        <dbReference type="ARBA" id="ARBA00023002"/>
    </source>
</evidence>
<evidence type="ECO:0000259" key="7">
    <source>
        <dbReference type="Pfam" id="PF08240"/>
    </source>
</evidence>
<dbReference type="SUPFAM" id="SSF51735">
    <property type="entry name" value="NAD(P)-binding Rossmann-fold domains"/>
    <property type="match status" value="1"/>
</dbReference>
<dbReference type="Gene3D" id="3.40.50.720">
    <property type="entry name" value="NAD(P)-binding Rossmann-like Domain"/>
    <property type="match status" value="1"/>
</dbReference>
<keyword evidence="9" id="KW-1185">Reference proteome</keyword>
<keyword evidence="4" id="KW-0560">Oxidoreductase</keyword>
<dbReference type="InterPro" id="IPR011032">
    <property type="entry name" value="GroES-like_sf"/>
</dbReference>
<organism evidence="8 9">
    <name type="scientific">Cellulomonas chitinilytica</name>
    <dbReference type="NCBI Taxonomy" id="398759"/>
    <lineage>
        <taxon>Bacteria</taxon>
        <taxon>Bacillati</taxon>
        <taxon>Actinomycetota</taxon>
        <taxon>Actinomycetes</taxon>
        <taxon>Micrococcales</taxon>
        <taxon>Cellulomonadaceae</taxon>
        <taxon>Cellulomonas</taxon>
    </lineage>
</organism>
<dbReference type="AlphaFoldDB" id="A0A919U3E6"/>
<keyword evidence="3 5" id="KW-0862">Zinc</keyword>
<dbReference type="Pfam" id="PF00107">
    <property type="entry name" value="ADH_zinc_N"/>
    <property type="match status" value="1"/>
</dbReference>
<evidence type="ECO:0000313" key="8">
    <source>
        <dbReference type="EMBL" id="GIG22372.1"/>
    </source>
</evidence>
<comment type="similarity">
    <text evidence="5">Belongs to the zinc-containing alcohol dehydrogenase family.</text>
</comment>
<dbReference type="PANTHER" id="PTHR42813">
    <property type="entry name" value="ZINC-TYPE ALCOHOL DEHYDROGENASE-LIKE"/>
    <property type="match status" value="1"/>
</dbReference>
<dbReference type="EMBL" id="BONK01000011">
    <property type="protein sequence ID" value="GIG22372.1"/>
    <property type="molecule type" value="Genomic_DNA"/>
</dbReference>
<reference evidence="8" key="1">
    <citation type="submission" date="2021-01" db="EMBL/GenBank/DDBJ databases">
        <title>Whole genome shotgun sequence of Cellulomonas chitinilytica NBRC 110799.</title>
        <authorList>
            <person name="Komaki H."/>
            <person name="Tamura T."/>
        </authorList>
    </citation>
    <scope>NUCLEOTIDE SEQUENCE</scope>
    <source>
        <strain evidence="8">NBRC 110799</strain>
    </source>
</reference>
<comment type="caution">
    <text evidence="8">The sequence shown here is derived from an EMBL/GenBank/DDBJ whole genome shotgun (WGS) entry which is preliminary data.</text>
</comment>
<feature type="domain" description="Alcohol dehydrogenase-like C-terminal" evidence="6">
    <location>
        <begin position="191"/>
        <end position="316"/>
    </location>
</feature>